<keyword evidence="2" id="KW-1185">Reference proteome</keyword>
<comment type="caution">
    <text evidence="1">The sequence shown here is derived from an EMBL/GenBank/DDBJ whole genome shotgun (WGS) entry which is preliminary data.</text>
</comment>
<name>A0A2A9EC86_9MICO</name>
<dbReference type="OrthoDB" id="8779161at2"/>
<dbReference type="InterPro" id="IPR008554">
    <property type="entry name" value="Glutaredoxin-like"/>
</dbReference>
<protein>
    <submittedName>
        <fullName evidence="1">Glutaredoxin-like protein DUF836</fullName>
    </submittedName>
</protein>
<dbReference type="Gene3D" id="3.40.30.10">
    <property type="entry name" value="Glutaredoxin"/>
    <property type="match status" value="1"/>
</dbReference>
<reference evidence="1 2" key="1">
    <citation type="submission" date="2017-10" db="EMBL/GenBank/DDBJ databases">
        <title>Sequencing the genomes of 1000 actinobacteria strains.</title>
        <authorList>
            <person name="Klenk H.-P."/>
        </authorList>
    </citation>
    <scope>NUCLEOTIDE SEQUENCE [LARGE SCALE GENOMIC DNA]</scope>
    <source>
        <strain evidence="1 2">DSM 21574</strain>
    </source>
</reference>
<evidence type="ECO:0000313" key="2">
    <source>
        <dbReference type="Proteomes" id="UP000221394"/>
    </source>
</evidence>
<dbReference type="EMBL" id="PDJH01000001">
    <property type="protein sequence ID" value="PFG36514.1"/>
    <property type="molecule type" value="Genomic_DNA"/>
</dbReference>
<dbReference type="Proteomes" id="UP000221394">
    <property type="component" value="Unassembled WGS sequence"/>
</dbReference>
<dbReference type="InterPro" id="IPR036249">
    <property type="entry name" value="Thioredoxin-like_sf"/>
</dbReference>
<proteinExistence type="predicted"/>
<gene>
    <name evidence="1" type="ORF">ATL41_1241</name>
</gene>
<dbReference type="AlphaFoldDB" id="A0A2A9EC86"/>
<accession>A0A2A9EC86</accession>
<dbReference type="RefSeq" id="WP_098457687.1">
    <property type="nucleotide sequence ID" value="NZ_PDJH01000001.1"/>
</dbReference>
<organism evidence="1 2">
    <name type="scientific">Flavimobilis soli</name>
    <dbReference type="NCBI Taxonomy" id="442709"/>
    <lineage>
        <taxon>Bacteria</taxon>
        <taxon>Bacillati</taxon>
        <taxon>Actinomycetota</taxon>
        <taxon>Actinomycetes</taxon>
        <taxon>Micrococcales</taxon>
        <taxon>Jonesiaceae</taxon>
        <taxon>Flavimobilis</taxon>
    </lineage>
</organism>
<sequence length="95" mass="10351">MEPVTTSSAGAAPRVELLVRASCHLCEDAREVVAAVCAELGERWVEQDVDADPALVATYSDYVPVVLVDGVQQAFWRVDERRLRRALGRPSGAAR</sequence>
<evidence type="ECO:0000313" key="1">
    <source>
        <dbReference type="EMBL" id="PFG36514.1"/>
    </source>
</evidence>
<dbReference type="Pfam" id="PF05768">
    <property type="entry name" value="Glrx-like"/>
    <property type="match status" value="1"/>
</dbReference>
<dbReference type="SUPFAM" id="SSF52833">
    <property type="entry name" value="Thioredoxin-like"/>
    <property type="match status" value="1"/>
</dbReference>